<feature type="transmembrane region" description="Helical" evidence="1">
    <location>
        <begin position="167"/>
        <end position="188"/>
    </location>
</feature>
<feature type="transmembrane region" description="Helical" evidence="1">
    <location>
        <begin position="774"/>
        <end position="794"/>
    </location>
</feature>
<evidence type="ECO:0000313" key="2">
    <source>
        <dbReference type="EMBL" id="CAD2216106.1"/>
    </source>
</evidence>
<keyword evidence="1" id="KW-0812">Transmembrane</keyword>
<feature type="transmembrane region" description="Helical" evidence="1">
    <location>
        <begin position="917"/>
        <end position="936"/>
    </location>
</feature>
<dbReference type="EMBL" id="LR877150">
    <property type="protein sequence ID" value="CAD2216106.1"/>
    <property type="molecule type" value="Genomic_DNA"/>
</dbReference>
<feature type="transmembrane region" description="Helical" evidence="1">
    <location>
        <begin position="1040"/>
        <end position="1058"/>
    </location>
</feature>
<feature type="transmembrane region" description="Helical" evidence="1">
    <location>
        <begin position="984"/>
        <end position="1004"/>
    </location>
</feature>
<feature type="transmembrane region" description="Helical" evidence="1">
    <location>
        <begin position="128"/>
        <end position="147"/>
    </location>
</feature>
<gene>
    <name evidence="2" type="ORF">ADEAN_000356700</name>
</gene>
<sequence length="1068" mass="119172">MPIPVVERGEGIGFTILLFILPICVYHALQSNWLEHFLPNIANTFGFIGAAASYLCVQDVRRSLWFLSPPADATDGLVDKFQEEVRHQARAEGLTSQEEAELAARNSQRMAALKVSYDAFGVLDFFDMFQNVILSIFGAFLSLWGVHRVLTSRLGVLFDGVPKGVNAVFLLIIFYLAVFVAIQTKIILRKDEAAFQKKKLKFIANKLKGKRGAQAAAEAAAMDAEEVTLSDRIPAVVAAAVLLLFLCIVMGAPVVVCVLSVMSIVTLNLFLLDRSNVIPMVYFTALSSLLLMWFMYKSYSFIIMNLQVFGEYSKVPVAYVSMGIVMSHVLGCLSFMSAFSENRRSLVLYLCCHGFQWLWVERVLLSQEEAYYPVWLAGMTTAAMLLVCHQLYRNRVLTPFPACLIAALHMVKWYTFIVSETSARYFAAEQSFLVSEETARQAAFRAYLKERDAEDRHRFMKSMYPNYTGTLTSTTATSTTTTVAPSTFLTKGKTSVSTSAVFLTCELNIGWWAAWAAVTLALLLEVSLRRVRRGVTPAVDVPTSALVPLYMALSAVVAACTVRNVQRRVYELLTDSYVDTKELYHIAPGNICVAFTLAVFPVLWRYRTLLPEVSSFYLPVVKGVAVVGALWLLVQPSRHDEEEQSVDHTGEVLPHRDLGRVFTFVGLTLLVLARALVPFLRRHIPSTVAGGNLVLFAFVFPYLLLVSCALAIAVMTQCISVFSVVLFVLLSLAFLLLFALVWVTHYKEVTSFETLLAPDGREGNTRGSQNKQSLIRTGVMLYGLFVFVLTLSYLESWRVQRTWEGTTTLDERFPLEYQMVRQKSQISFIAVGCAMNLFLLLLLKFRTAGYALLPSAVRARGGAQQESVLILSPAVLQLCHVIGNFCVMYVFGALVAVQFFFRNMDHGGNNSERMTGASLQVVLSCVLLLLLSNDDFLFRKLSRSERRYAPVLGMMFLWLAVGALQRAWTSASYLPLPYRIQETAFTALYCVLNLPSQLAAQSYLLRPSKGEPSIAYAPKTVLVTVVLSLIPLFFSGNPYVMWGSLISIAAHACRLYSAQFNTSKRRRM</sequence>
<proteinExistence type="predicted"/>
<name>A0A7G2C8K5_9TRYP</name>
<dbReference type="Proteomes" id="UP000515908">
    <property type="component" value="Chromosome 06"/>
</dbReference>
<feature type="transmembrane region" description="Helical" evidence="1">
    <location>
        <begin position="661"/>
        <end position="680"/>
    </location>
</feature>
<feature type="transmembrane region" description="Helical" evidence="1">
    <location>
        <begin position="41"/>
        <end position="57"/>
    </location>
</feature>
<accession>A0A7G2C8K5</accession>
<reference evidence="2 3" key="1">
    <citation type="submission" date="2020-08" db="EMBL/GenBank/DDBJ databases">
        <authorList>
            <person name="Newling K."/>
            <person name="Davey J."/>
            <person name="Forrester S."/>
        </authorList>
    </citation>
    <scope>NUCLEOTIDE SEQUENCE [LARGE SCALE GENOMIC DNA]</scope>
    <source>
        <strain evidence="3">Crithidia deanei Carvalho (ATCC PRA-265)</strain>
    </source>
</reference>
<feature type="transmembrane region" description="Helical" evidence="1">
    <location>
        <begin position="616"/>
        <end position="634"/>
    </location>
</feature>
<evidence type="ECO:0000313" key="3">
    <source>
        <dbReference type="Proteomes" id="UP000515908"/>
    </source>
</evidence>
<evidence type="ECO:0000256" key="1">
    <source>
        <dbReference type="SAM" id="Phobius"/>
    </source>
</evidence>
<feature type="transmembrane region" description="Helical" evidence="1">
    <location>
        <begin position="1016"/>
        <end position="1034"/>
    </location>
</feature>
<feature type="transmembrane region" description="Helical" evidence="1">
    <location>
        <begin position="509"/>
        <end position="526"/>
    </location>
</feature>
<keyword evidence="3" id="KW-1185">Reference proteome</keyword>
<feature type="transmembrane region" description="Helical" evidence="1">
    <location>
        <begin position="370"/>
        <end position="389"/>
    </location>
</feature>
<feature type="transmembrane region" description="Helical" evidence="1">
    <location>
        <begin position="825"/>
        <end position="843"/>
    </location>
</feature>
<feature type="transmembrane region" description="Helical" evidence="1">
    <location>
        <begin position="585"/>
        <end position="604"/>
    </location>
</feature>
<feature type="transmembrane region" description="Helical" evidence="1">
    <location>
        <begin position="396"/>
        <end position="416"/>
    </location>
</feature>
<keyword evidence="1" id="KW-1133">Transmembrane helix</keyword>
<feature type="transmembrane region" description="Helical" evidence="1">
    <location>
        <begin position="236"/>
        <end position="265"/>
    </location>
</feature>
<organism evidence="2 3">
    <name type="scientific">Angomonas deanei</name>
    <dbReference type="NCBI Taxonomy" id="59799"/>
    <lineage>
        <taxon>Eukaryota</taxon>
        <taxon>Discoba</taxon>
        <taxon>Euglenozoa</taxon>
        <taxon>Kinetoplastea</taxon>
        <taxon>Metakinetoplastina</taxon>
        <taxon>Trypanosomatida</taxon>
        <taxon>Trypanosomatidae</taxon>
        <taxon>Strigomonadinae</taxon>
        <taxon>Angomonas</taxon>
    </lineage>
</organism>
<feature type="transmembrane region" description="Helical" evidence="1">
    <location>
        <begin position="692"/>
        <end position="715"/>
    </location>
</feature>
<feature type="transmembrane region" description="Helical" evidence="1">
    <location>
        <begin position="277"/>
        <end position="296"/>
    </location>
</feature>
<keyword evidence="1" id="KW-0472">Membrane</keyword>
<protein>
    <submittedName>
        <fullName evidence="2">Uncharacterized protein</fullName>
    </submittedName>
</protein>
<feature type="transmembrane region" description="Helical" evidence="1">
    <location>
        <begin position="868"/>
        <end position="897"/>
    </location>
</feature>
<feature type="transmembrane region" description="Helical" evidence="1">
    <location>
        <begin position="317"/>
        <end position="339"/>
    </location>
</feature>
<dbReference type="AlphaFoldDB" id="A0A7G2C8K5"/>
<feature type="transmembrane region" description="Helical" evidence="1">
    <location>
        <begin position="948"/>
        <end position="964"/>
    </location>
</feature>
<dbReference type="PANTHER" id="PTHR35313">
    <property type="entry name" value="NO EXINE FORMATION 1"/>
    <property type="match status" value="1"/>
</dbReference>
<feature type="transmembrane region" description="Helical" evidence="1">
    <location>
        <begin position="721"/>
        <end position="743"/>
    </location>
</feature>
<feature type="transmembrane region" description="Helical" evidence="1">
    <location>
        <begin position="547"/>
        <end position="565"/>
    </location>
</feature>
<dbReference type="VEuPathDB" id="TriTrypDB:ADEAN_000356700"/>
<dbReference type="PANTHER" id="PTHR35313:SF1">
    <property type="entry name" value="NO EXINE FORMATION 1"/>
    <property type="match status" value="1"/>
</dbReference>
<feature type="transmembrane region" description="Helical" evidence="1">
    <location>
        <begin position="12"/>
        <end position="29"/>
    </location>
</feature>